<dbReference type="InterPro" id="IPR013122">
    <property type="entry name" value="PKD1_2_channel"/>
</dbReference>
<evidence type="ECO:0000256" key="10">
    <source>
        <dbReference type="ARBA" id="ARBA00023157"/>
    </source>
</evidence>
<keyword evidence="10" id="KW-1015">Disulfide bond</keyword>
<evidence type="ECO:0000256" key="8">
    <source>
        <dbReference type="ARBA" id="ARBA00023065"/>
    </source>
</evidence>
<evidence type="ECO:0000256" key="12">
    <source>
        <dbReference type="ARBA" id="ARBA00036634"/>
    </source>
</evidence>
<dbReference type="PANTHER" id="PTHR12127:SF7">
    <property type="entry name" value="SD02261P"/>
    <property type="match status" value="1"/>
</dbReference>
<organism evidence="15 16">
    <name type="scientific">Engystomops pustulosus</name>
    <name type="common">Tungara frog</name>
    <name type="synonym">Physalaemus pustulosus</name>
    <dbReference type="NCBI Taxonomy" id="76066"/>
    <lineage>
        <taxon>Eukaryota</taxon>
        <taxon>Metazoa</taxon>
        <taxon>Chordata</taxon>
        <taxon>Craniata</taxon>
        <taxon>Vertebrata</taxon>
        <taxon>Euteleostomi</taxon>
        <taxon>Amphibia</taxon>
        <taxon>Batrachia</taxon>
        <taxon>Anura</taxon>
        <taxon>Neobatrachia</taxon>
        <taxon>Hyloidea</taxon>
        <taxon>Leptodactylidae</taxon>
        <taxon>Leiuperinae</taxon>
        <taxon>Engystomops</taxon>
    </lineage>
</organism>
<gene>
    <name evidence="15" type="ORF">GDO81_017638</name>
</gene>
<sequence length="277" mass="31952">MENPDTTVTHLSADKHNGANVGKTCPITQERLLEDILKRKLMYHFMTPFEKFQACGRKPWKLCIQVLKTALVTIQLVLFGLNNEMLVDFREVQILTSYDVCSIFLGTSTLLIWVGVIRYLGFFKKYNILILTLRAALPNVIRFCCCAVTIFLGYCFCGWIVLGPYFAKFRSLSEAFECLFCLVNGDDMFTTFLVMQQKSHLVWLFSRVYLYSFISLFIYMVLSLFIALITDTFATVKRYQREGFPQSELHTFLTQCKDFLAAEASQDEGVKNHSQQN</sequence>
<comment type="catalytic activity">
    <reaction evidence="12">
        <text>Ca(2+)(in) = Ca(2+)(out)</text>
        <dbReference type="Rhea" id="RHEA:29671"/>
        <dbReference type="ChEBI" id="CHEBI:29108"/>
    </reaction>
</comment>
<dbReference type="PANTHER" id="PTHR12127">
    <property type="entry name" value="MUCOLIPIN"/>
    <property type="match status" value="1"/>
</dbReference>
<keyword evidence="5 13" id="KW-0812">Transmembrane</keyword>
<evidence type="ECO:0000256" key="13">
    <source>
        <dbReference type="SAM" id="Phobius"/>
    </source>
</evidence>
<dbReference type="AlphaFoldDB" id="A0AAV7A4T0"/>
<keyword evidence="11" id="KW-0407">Ion channel</keyword>
<dbReference type="EMBL" id="WNYA01000009">
    <property type="protein sequence ID" value="KAG8555243.1"/>
    <property type="molecule type" value="Genomic_DNA"/>
</dbReference>
<feature type="transmembrane region" description="Helical" evidence="13">
    <location>
        <begin position="208"/>
        <end position="229"/>
    </location>
</feature>
<dbReference type="FunFam" id="1.10.287.70:FF:000033">
    <property type="entry name" value="Mucolipin 1"/>
    <property type="match status" value="1"/>
</dbReference>
<dbReference type="InterPro" id="IPR039031">
    <property type="entry name" value="Mucolipin"/>
</dbReference>
<proteinExistence type="predicted"/>
<reference evidence="15" key="1">
    <citation type="thesis" date="2020" institute="ProQuest LLC" country="789 East Eisenhower Parkway, Ann Arbor, MI, USA">
        <title>Comparative Genomics and Chromosome Evolution.</title>
        <authorList>
            <person name="Mudd A.B."/>
        </authorList>
    </citation>
    <scope>NUCLEOTIDE SEQUENCE</scope>
    <source>
        <strain evidence="15">237g6f4</strain>
        <tissue evidence="15">Blood</tissue>
    </source>
</reference>
<dbReference type="GO" id="GO:0072345">
    <property type="term" value="F:NAADP-sensitive calcium-release channel activity"/>
    <property type="evidence" value="ECO:0007669"/>
    <property type="project" value="TreeGrafter"/>
</dbReference>
<feature type="domain" description="Polycystin cation channel PKD1/PKD2" evidence="14">
    <location>
        <begin position="64"/>
        <end position="236"/>
    </location>
</feature>
<evidence type="ECO:0000256" key="11">
    <source>
        <dbReference type="ARBA" id="ARBA00023303"/>
    </source>
</evidence>
<dbReference type="GO" id="GO:0005886">
    <property type="term" value="C:plasma membrane"/>
    <property type="evidence" value="ECO:0007669"/>
    <property type="project" value="UniProtKB-SubCell"/>
</dbReference>
<protein>
    <recommendedName>
        <fullName evidence="14">Polycystin cation channel PKD1/PKD2 domain-containing protein</fullName>
    </recommendedName>
</protein>
<keyword evidence="7 13" id="KW-1133">Transmembrane helix</keyword>
<dbReference type="GO" id="GO:0010008">
    <property type="term" value="C:endosome membrane"/>
    <property type="evidence" value="ECO:0007669"/>
    <property type="project" value="UniProtKB-SubCell"/>
</dbReference>
<evidence type="ECO:0000259" key="14">
    <source>
        <dbReference type="Pfam" id="PF08016"/>
    </source>
</evidence>
<accession>A0AAV7A4T0</accession>
<keyword evidence="3" id="KW-0813">Transport</keyword>
<evidence type="ECO:0000256" key="2">
    <source>
        <dbReference type="ARBA" id="ARBA00004651"/>
    </source>
</evidence>
<evidence type="ECO:0000256" key="6">
    <source>
        <dbReference type="ARBA" id="ARBA00022753"/>
    </source>
</evidence>
<evidence type="ECO:0000256" key="4">
    <source>
        <dbReference type="ARBA" id="ARBA00022475"/>
    </source>
</evidence>
<evidence type="ECO:0000256" key="9">
    <source>
        <dbReference type="ARBA" id="ARBA00023136"/>
    </source>
</evidence>
<evidence type="ECO:0000256" key="3">
    <source>
        <dbReference type="ARBA" id="ARBA00022448"/>
    </source>
</evidence>
<evidence type="ECO:0000256" key="5">
    <source>
        <dbReference type="ARBA" id="ARBA00022692"/>
    </source>
</evidence>
<evidence type="ECO:0000313" key="15">
    <source>
        <dbReference type="EMBL" id="KAG8555243.1"/>
    </source>
</evidence>
<comment type="caution">
    <text evidence="15">The sequence shown here is derived from an EMBL/GenBank/DDBJ whole genome shotgun (WGS) entry which is preliminary data.</text>
</comment>
<keyword evidence="8" id="KW-0406">Ion transport</keyword>
<keyword evidence="6" id="KW-0967">Endosome</keyword>
<keyword evidence="9 13" id="KW-0472">Membrane</keyword>
<evidence type="ECO:0000256" key="1">
    <source>
        <dbReference type="ARBA" id="ARBA00004608"/>
    </source>
</evidence>
<feature type="transmembrane region" description="Helical" evidence="13">
    <location>
        <begin position="140"/>
        <end position="162"/>
    </location>
</feature>
<evidence type="ECO:0000256" key="7">
    <source>
        <dbReference type="ARBA" id="ARBA00022989"/>
    </source>
</evidence>
<dbReference type="GO" id="GO:0005765">
    <property type="term" value="C:lysosomal membrane"/>
    <property type="evidence" value="ECO:0007669"/>
    <property type="project" value="TreeGrafter"/>
</dbReference>
<comment type="subcellular location">
    <subcellularLocation>
        <location evidence="2">Cell membrane</location>
        <topology evidence="2">Multi-pass membrane protein</topology>
    </subcellularLocation>
    <subcellularLocation>
        <location evidence="1">Endosome membrane</location>
    </subcellularLocation>
</comment>
<feature type="transmembrane region" description="Helical" evidence="13">
    <location>
        <begin position="102"/>
        <end position="120"/>
    </location>
</feature>
<dbReference type="Gene3D" id="1.10.287.70">
    <property type="match status" value="1"/>
</dbReference>
<dbReference type="Proteomes" id="UP000824782">
    <property type="component" value="Unassembled WGS sequence"/>
</dbReference>
<dbReference type="Pfam" id="PF08016">
    <property type="entry name" value="PKD_channel"/>
    <property type="match status" value="1"/>
</dbReference>
<name>A0AAV7A4T0_ENGPU</name>
<keyword evidence="16" id="KW-1185">Reference proteome</keyword>
<feature type="transmembrane region" description="Helical" evidence="13">
    <location>
        <begin position="62"/>
        <end position="82"/>
    </location>
</feature>
<keyword evidence="4" id="KW-1003">Cell membrane</keyword>
<evidence type="ECO:0000313" key="16">
    <source>
        <dbReference type="Proteomes" id="UP000824782"/>
    </source>
</evidence>